<dbReference type="EMBL" id="CABPRJ010002455">
    <property type="protein sequence ID" value="VVC46257.1"/>
    <property type="molecule type" value="Genomic_DNA"/>
</dbReference>
<dbReference type="GO" id="GO:0003682">
    <property type="term" value="F:chromatin binding"/>
    <property type="evidence" value="ECO:0007669"/>
    <property type="project" value="TreeGrafter"/>
</dbReference>
<evidence type="ECO:0000256" key="4">
    <source>
        <dbReference type="ARBA" id="ARBA00022833"/>
    </source>
</evidence>
<evidence type="ECO:0000259" key="6">
    <source>
        <dbReference type="PROSITE" id="PS50090"/>
    </source>
</evidence>
<dbReference type="GO" id="GO:0003713">
    <property type="term" value="F:transcription coactivator activity"/>
    <property type="evidence" value="ECO:0007669"/>
    <property type="project" value="TreeGrafter"/>
</dbReference>
<feature type="region of interest" description="Disordered" evidence="5">
    <location>
        <begin position="311"/>
        <end position="339"/>
    </location>
</feature>
<dbReference type="GO" id="GO:0070461">
    <property type="term" value="C:SAGA-type complex"/>
    <property type="evidence" value="ECO:0007669"/>
    <property type="project" value="TreeGrafter"/>
</dbReference>
<dbReference type="PROSITE" id="PS50090">
    <property type="entry name" value="MYB_LIKE"/>
    <property type="match status" value="1"/>
</dbReference>
<dbReference type="Proteomes" id="UP000325440">
    <property type="component" value="Unassembled WGS sequence"/>
</dbReference>
<dbReference type="InterPro" id="IPR001005">
    <property type="entry name" value="SANT/Myb"/>
</dbReference>
<keyword evidence="8" id="KW-1185">Reference proteome</keyword>
<dbReference type="Gene3D" id="3.30.60.90">
    <property type="match status" value="1"/>
</dbReference>
<keyword evidence="7" id="KW-0371">Homeobox</keyword>
<evidence type="ECO:0000256" key="1">
    <source>
        <dbReference type="ARBA" id="ARBA00004123"/>
    </source>
</evidence>
<evidence type="ECO:0000256" key="5">
    <source>
        <dbReference type="SAM" id="MobiDB-lite"/>
    </source>
</evidence>
<proteinExistence type="predicted"/>
<dbReference type="CDD" id="cd00167">
    <property type="entry name" value="SANT"/>
    <property type="match status" value="1"/>
</dbReference>
<keyword evidence="3" id="KW-0863">Zinc-finger</keyword>
<dbReference type="PANTHER" id="PTHR12374">
    <property type="entry name" value="TRANSCRIPTIONAL ADAPTOR 2 ADA2 -RELATED"/>
    <property type="match status" value="1"/>
</dbReference>
<dbReference type="InterPro" id="IPR041983">
    <property type="entry name" value="ADA2-like_ZZ"/>
</dbReference>
<keyword evidence="4" id="KW-0862">Zinc</keyword>
<evidence type="ECO:0000313" key="8">
    <source>
        <dbReference type="Proteomes" id="UP000325440"/>
    </source>
</evidence>
<organism evidence="7 8">
    <name type="scientific">Cinara cedri</name>
    <dbReference type="NCBI Taxonomy" id="506608"/>
    <lineage>
        <taxon>Eukaryota</taxon>
        <taxon>Metazoa</taxon>
        <taxon>Ecdysozoa</taxon>
        <taxon>Arthropoda</taxon>
        <taxon>Hexapoda</taxon>
        <taxon>Insecta</taxon>
        <taxon>Pterygota</taxon>
        <taxon>Neoptera</taxon>
        <taxon>Paraneoptera</taxon>
        <taxon>Hemiptera</taxon>
        <taxon>Sternorrhyncha</taxon>
        <taxon>Aphidomorpha</taxon>
        <taxon>Aphidoidea</taxon>
        <taxon>Aphididae</taxon>
        <taxon>Lachninae</taxon>
        <taxon>Cinara</taxon>
    </lineage>
</organism>
<dbReference type="GO" id="GO:0006357">
    <property type="term" value="P:regulation of transcription by RNA polymerase II"/>
    <property type="evidence" value="ECO:0007669"/>
    <property type="project" value="TreeGrafter"/>
</dbReference>
<dbReference type="Pfam" id="PF22941">
    <property type="entry name" value="TADA2A-like_3rd"/>
    <property type="match status" value="1"/>
</dbReference>
<dbReference type="GO" id="GO:0008270">
    <property type="term" value="F:zinc ion binding"/>
    <property type="evidence" value="ECO:0007669"/>
    <property type="project" value="UniProtKB-KW"/>
</dbReference>
<dbReference type="PANTHER" id="PTHR12374:SF63">
    <property type="entry name" value="TRANSCRIPTIONAL ADAPTER 2-BETA"/>
    <property type="match status" value="1"/>
</dbReference>
<dbReference type="AlphaFoldDB" id="A0A5E4NQZ7"/>
<keyword evidence="2" id="KW-0479">Metal-binding</keyword>
<accession>A0A5E4NQZ7</accession>
<sequence length="371" mass="43741">MDNTCTYCQDVIDSLTVMCLQCSKFQLCLTCFSHGAEIGEHKNYHGYRLKGHKPPGQYLATNEGWTGDELMHILDFAEQYSLGCWDELPKTIINRTPTEIKYQFAKYFLDGIIGKLTWGKIKKPQLEDRTVSFKLNESFIHLSGLSKAQYAEIGFNPIRDEFELENDYDNNAEAVLSITSEWNDFGDDYNLACIDMYCGRLHERLYAKDIVHEFQLMDKYFFTTDKPKRRLTQEEKSMAGIENQVRKYCRYMCDLELWSLNIRLQQEYLLKKRRDELLYYRKNGITYLYDIVKFNLLHYSMVVDGEQSEQSSSDLLTPAPVVKRGEKKRKKRKRPKLFHKKNHVYHRTPQYIAALNRVLSQNNDTDDNYSD</sequence>
<evidence type="ECO:0000256" key="3">
    <source>
        <dbReference type="ARBA" id="ARBA00022771"/>
    </source>
</evidence>
<dbReference type="CDD" id="cd02335">
    <property type="entry name" value="ZZ_ADA2"/>
    <property type="match status" value="1"/>
</dbReference>
<name>A0A5E4NQZ7_9HEMI</name>
<keyword evidence="7" id="KW-0238">DNA-binding</keyword>
<dbReference type="Pfam" id="PF25299">
    <property type="entry name" value="ZZ_ADA2"/>
    <property type="match status" value="1"/>
</dbReference>
<dbReference type="OrthoDB" id="270417at2759"/>
<dbReference type="GO" id="GO:0005634">
    <property type="term" value="C:nucleus"/>
    <property type="evidence" value="ECO:0007669"/>
    <property type="project" value="UniProtKB-SubCell"/>
</dbReference>
<gene>
    <name evidence="7" type="ORF">CINCED_3A000838</name>
</gene>
<comment type="subcellular location">
    <subcellularLocation>
        <location evidence="1">Nucleus</location>
    </subcellularLocation>
</comment>
<protein>
    <submittedName>
        <fullName evidence="7">Homeobox domain-like,Zinc finger, ZZ-type,Myb-like domain</fullName>
    </submittedName>
</protein>
<feature type="compositionally biased region" description="Basic residues" evidence="5">
    <location>
        <begin position="325"/>
        <end position="339"/>
    </location>
</feature>
<dbReference type="SMART" id="SM00291">
    <property type="entry name" value="ZnF_ZZ"/>
    <property type="match status" value="1"/>
</dbReference>
<evidence type="ECO:0000313" key="7">
    <source>
        <dbReference type="EMBL" id="VVC46257.1"/>
    </source>
</evidence>
<dbReference type="GO" id="GO:0003677">
    <property type="term" value="F:DNA binding"/>
    <property type="evidence" value="ECO:0007669"/>
    <property type="project" value="UniProtKB-KW"/>
</dbReference>
<dbReference type="InterPro" id="IPR055141">
    <property type="entry name" value="TADA2A_B-like_dom"/>
</dbReference>
<dbReference type="InterPro" id="IPR009057">
    <property type="entry name" value="Homeodomain-like_sf"/>
</dbReference>
<dbReference type="SUPFAM" id="SSF46689">
    <property type="entry name" value="Homeodomain-like"/>
    <property type="match status" value="1"/>
</dbReference>
<reference evidence="7 8" key="1">
    <citation type="submission" date="2019-08" db="EMBL/GenBank/DDBJ databases">
        <authorList>
            <person name="Alioto T."/>
            <person name="Alioto T."/>
            <person name="Gomez Garrido J."/>
        </authorList>
    </citation>
    <scope>NUCLEOTIDE SEQUENCE [LARGE SCALE GENOMIC DNA]</scope>
</reference>
<dbReference type="GO" id="GO:0006338">
    <property type="term" value="P:chromatin remodeling"/>
    <property type="evidence" value="ECO:0007669"/>
    <property type="project" value="TreeGrafter"/>
</dbReference>
<dbReference type="SUPFAM" id="SSF57850">
    <property type="entry name" value="RING/U-box"/>
    <property type="match status" value="1"/>
</dbReference>
<dbReference type="InterPro" id="IPR043145">
    <property type="entry name" value="Znf_ZZ_sf"/>
</dbReference>
<feature type="domain" description="Myb-like" evidence="6">
    <location>
        <begin position="65"/>
        <end position="108"/>
    </location>
</feature>
<dbReference type="InterPro" id="IPR000433">
    <property type="entry name" value="Znf_ZZ"/>
</dbReference>
<evidence type="ECO:0000256" key="2">
    <source>
        <dbReference type="ARBA" id="ARBA00022723"/>
    </source>
</evidence>